<gene>
    <name evidence="2" type="ORF">HNQ65_000174</name>
</gene>
<dbReference type="AlphaFoldDB" id="A0A7W8DI66"/>
<comment type="caution">
    <text evidence="2">The sequence shown here is derived from an EMBL/GenBank/DDBJ whole genome shotgun (WGS) entry which is preliminary data.</text>
</comment>
<reference evidence="2 3" key="1">
    <citation type="submission" date="2020-08" db="EMBL/GenBank/DDBJ databases">
        <title>Genomic Encyclopedia of Type Strains, Phase IV (KMG-IV): sequencing the most valuable type-strain genomes for metagenomic binning, comparative biology and taxonomic classification.</title>
        <authorList>
            <person name="Goeker M."/>
        </authorList>
    </citation>
    <scope>NUCLEOTIDE SEQUENCE [LARGE SCALE GENOMIC DNA]</scope>
    <source>
        <strain evidence="2 3">DSM 12252</strain>
    </source>
</reference>
<protein>
    <submittedName>
        <fullName evidence="2">Uncharacterized protein</fullName>
    </submittedName>
</protein>
<dbReference type="EMBL" id="JACHIG010000001">
    <property type="protein sequence ID" value="MBB5030620.1"/>
    <property type="molecule type" value="Genomic_DNA"/>
</dbReference>
<evidence type="ECO:0000256" key="1">
    <source>
        <dbReference type="SAM" id="MobiDB-lite"/>
    </source>
</evidence>
<evidence type="ECO:0000313" key="2">
    <source>
        <dbReference type="EMBL" id="MBB5030620.1"/>
    </source>
</evidence>
<proteinExistence type="predicted"/>
<feature type="region of interest" description="Disordered" evidence="1">
    <location>
        <begin position="129"/>
        <end position="183"/>
    </location>
</feature>
<sequence length="183" mass="20036">MPKAGRAAGPPAAAAQRVLNALVGNPSAVCMRRNFRKFPKFLGGVCTRMVSWLIMLHRGSVDTSAFLMRGIVPIPSTAEDWLPSGCRRMGVATARKPFEALGAKNGPVHQRRACTVAYERPGGRAVWRRGVHGLTSQPAPNTPNPRPERRSAHLFEKSLPQSDGKHSSQQSSYQMREPQSMKP</sequence>
<accession>A0A7W8DI66</accession>
<name>A0A7W8DI66_9BACT</name>
<evidence type="ECO:0000313" key="3">
    <source>
        <dbReference type="Proteomes" id="UP000590740"/>
    </source>
</evidence>
<keyword evidence="3" id="KW-1185">Reference proteome</keyword>
<feature type="compositionally biased region" description="Basic and acidic residues" evidence="1">
    <location>
        <begin position="146"/>
        <end position="156"/>
    </location>
</feature>
<organism evidence="2 3">
    <name type="scientific">Prosthecobacter vanneervenii</name>
    <dbReference type="NCBI Taxonomy" id="48466"/>
    <lineage>
        <taxon>Bacteria</taxon>
        <taxon>Pseudomonadati</taxon>
        <taxon>Verrucomicrobiota</taxon>
        <taxon>Verrucomicrobiia</taxon>
        <taxon>Verrucomicrobiales</taxon>
        <taxon>Verrucomicrobiaceae</taxon>
        <taxon>Prosthecobacter</taxon>
    </lineage>
</organism>
<dbReference type="Proteomes" id="UP000590740">
    <property type="component" value="Unassembled WGS sequence"/>
</dbReference>